<dbReference type="PROSITE" id="PS50088">
    <property type="entry name" value="ANK_REPEAT"/>
    <property type="match status" value="3"/>
</dbReference>
<dbReference type="GO" id="GO:0005886">
    <property type="term" value="C:plasma membrane"/>
    <property type="evidence" value="ECO:0007669"/>
    <property type="project" value="TreeGrafter"/>
</dbReference>
<dbReference type="PANTHER" id="PTHR24186:SF8">
    <property type="entry name" value="ANKYRIN REPEAT FAMILY PROTEIN"/>
    <property type="match status" value="1"/>
</dbReference>
<keyword evidence="6" id="KW-1185">Reference proteome</keyword>
<dbReference type="PANTHER" id="PTHR24186">
    <property type="entry name" value="PROTEIN PHOSPHATASE 1 REGULATORY SUBUNIT"/>
    <property type="match status" value="1"/>
</dbReference>
<proteinExistence type="predicted"/>
<evidence type="ECO:0000256" key="1">
    <source>
        <dbReference type="ARBA" id="ARBA00022737"/>
    </source>
</evidence>
<sequence length="458" mass="49909">MEKQQSFRSGVMEKQKSFRGLMEKQKSFRIAMERQISFGVERKRSKDSPGKRGDSPLHLAARAGNLGKVKEIFMKFENINNGIKDLLSNKNQEGETPLYVAAENGHALIVGEFLRHSDVETASIVANNGYDPYHVAAKQGRIDVLKELSRFFPNLVMTTDSSNSTALHTAAAQGHIDVVNLLLDTDSNLAKIAKNNGKTVLHTAARMGHLEALKSLINKDPTICSWTDRKGQTALHMAVKGQNVEIVTELIKPDPSAFLCRASGWPGRGESENNLSEEEKKKLEKLQKIRVKFLRLVHRLGLSPEESMAAQVLYRFTLLAGRQNGQIFSVDAAKRMAVELEAEGKEDSNFNGNILVLGKSGVGKSATVNSIFGEEKAPIDAFETGTTSVKEISGFVDGVKVLVSAVLHLHASAPPTMAAIPKPIDSTPATASLGNSATSNPQEGKKKVGLELEQSWES</sequence>
<evidence type="ECO:0000313" key="5">
    <source>
        <dbReference type="EMBL" id="CAI9762931.1"/>
    </source>
</evidence>
<evidence type="ECO:0000313" key="6">
    <source>
        <dbReference type="Proteomes" id="UP000834106"/>
    </source>
</evidence>
<protein>
    <submittedName>
        <fullName evidence="5">Uncharacterized protein</fullName>
    </submittedName>
</protein>
<dbReference type="Proteomes" id="UP000834106">
    <property type="component" value="Chromosome 6"/>
</dbReference>
<dbReference type="Gene3D" id="1.25.40.20">
    <property type="entry name" value="Ankyrin repeat-containing domain"/>
    <property type="match status" value="2"/>
</dbReference>
<feature type="compositionally biased region" description="Basic and acidic residues" evidence="4">
    <location>
        <begin position="40"/>
        <end position="55"/>
    </location>
</feature>
<dbReference type="EMBL" id="OU503041">
    <property type="protein sequence ID" value="CAI9762931.1"/>
    <property type="molecule type" value="Genomic_DNA"/>
</dbReference>
<feature type="repeat" description="ANK" evidence="3">
    <location>
        <begin position="196"/>
        <end position="228"/>
    </location>
</feature>
<dbReference type="PROSITE" id="PS50297">
    <property type="entry name" value="ANK_REP_REGION"/>
    <property type="match status" value="3"/>
</dbReference>
<feature type="compositionally biased region" description="Polar residues" evidence="4">
    <location>
        <begin position="427"/>
        <end position="442"/>
    </location>
</feature>
<keyword evidence="2 3" id="KW-0040">ANK repeat</keyword>
<dbReference type="Gene3D" id="3.40.50.300">
    <property type="entry name" value="P-loop containing nucleotide triphosphate hydrolases"/>
    <property type="match status" value="1"/>
</dbReference>
<dbReference type="SUPFAM" id="SSF48403">
    <property type="entry name" value="Ankyrin repeat"/>
    <property type="match status" value="1"/>
</dbReference>
<keyword evidence="1" id="KW-0677">Repeat</keyword>
<feature type="repeat" description="ANK" evidence="3">
    <location>
        <begin position="162"/>
        <end position="194"/>
    </location>
</feature>
<dbReference type="InterPro" id="IPR027417">
    <property type="entry name" value="P-loop_NTPase"/>
</dbReference>
<feature type="region of interest" description="Disordered" evidence="4">
    <location>
        <begin position="420"/>
        <end position="458"/>
    </location>
</feature>
<dbReference type="InterPro" id="IPR002110">
    <property type="entry name" value="Ankyrin_rpt"/>
</dbReference>
<dbReference type="SMART" id="SM00248">
    <property type="entry name" value="ANK"/>
    <property type="match status" value="6"/>
</dbReference>
<evidence type="ECO:0000256" key="4">
    <source>
        <dbReference type="SAM" id="MobiDB-lite"/>
    </source>
</evidence>
<dbReference type="InterPro" id="IPR036770">
    <property type="entry name" value="Ankyrin_rpt-contain_sf"/>
</dbReference>
<feature type="repeat" description="ANK" evidence="3">
    <location>
        <begin position="230"/>
        <end position="252"/>
    </location>
</feature>
<dbReference type="AlphaFoldDB" id="A0AAD1Z4B1"/>
<name>A0AAD1Z4B1_9LAMI</name>
<evidence type="ECO:0000256" key="2">
    <source>
        <dbReference type="ARBA" id="ARBA00023043"/>
    </source>
</evidence>
<feature type="region of interest" description="Disordered" evidence="4">
    <location>
        <begin position="39"/>
        <end position="58"/>
    </location>
</feature>
<dbReference type="Pfam" id="PF12796">
    <property type="entry name" value="Ank_2"/>
    <property type="match status" value="2"/>
</dbReference>
<organism evidence="5 6">
    <name type="scientific">Fraxinus pennsylvanica</name>
    <dbReference type="NCBI Taxonomy" id="56036"/>
    <lineage>
        <taxon>Eukaryota</taxon>
        <taxon>Viridiplantae</taxon>
        <taxon>Streptophyta</taxon>
        <taxon>Embryophyta</taxon>
        <taxon>Tracheophyta</taxon>
        <taxon>Spermatophyta</taxon>
        <taxon>Magnoliopsida</taxon>
        <taxon>eudicotyledons</taxon>
        <taxon>Gunneridae</taxon>
        <taxon>Pentapetalae</taxon>
        <taxon>asterids</taxon>
        <taxon>lamiids</taxon>
        <taxon>Lamiales</taxon>
        <taxon>Oleaceae</taxon>
        <taxon>Oleeae</taxon>
        <taxon>Fraxinus</taxon>
    </lineage>
</organism>
<reference evidence="5" key="1">
    <citation type="submission" date="2023-05" db="EMBL/GenBank/DDBJ databases">
        <authorList>
            <person name="Huff M."/>
        </authorList>
    </citation>
    <scope>NUCLEOTIDE SEQUENCE</scope>
</reference>
<dbReference type="SUPFAM" id="SSF52540">
    <property type="entry name" value="P-loop containing nucleoside triphosphate hydrolases"/>
    <property type="match status" value="1"/>
</dbReference>
<accession>A0AAD1Z4B1</accession>
<evidence type="ECO:0000256" key="3">
    <source>
        <dbReference type="PROSITE-ProRule" id="PRU00023"/>
    </source>
</evidence>
<gene>
    <name evidence="5" type="ORF">FPE_LOCUS10361</name>
</gene>